<name>A0A1X7PWT2_9HYPH</name>
<protein>
    <recommendedName>
        <fullName evidence="1">Cell division coordinator CpoB</fullName>
    </recommendedName>
</protein>
<dbReference type="Proteomes" id="UP000193083">
    <property type="component" value="Unassembled WGS sequence"/>
</dbReference>
<feature type="chain" id="PRO_5013409652" description="Cell division coordinator CpoB" evidence="1">
    <location>
        <begin position="24"/>
        <end position="335"/>
    </location>
</feature>
<dbReference type="EMBL" id="FXBL01000004">
    <property type="protein sequence ID" value="SMH55870.1"/>
    <property type="molecule type" value="Genomic_DNA"/>
</dbReference>
<organism evidence="3 4">
    <name type="scientific">Mesorhizobium australicum</name>
    <dbReference type="NCBI Taxonomy" id="536018"/>
    <lineage>
        <taxon>Bacteria</taxon>
        <taxon>Pseudomonadati</taxon>
        <taxon>Pseudomonadota</taxon>
        <taxon>Alphaproteobacteria</taxon>
        <taxon>Hyphomicrobiales</taxon>
        <taxon>Phyllobacteriaceae</taxon>
        <taxon>Mesorhizobium</taxon>
    </lineage>
</organism>
<comment type="similarity">
    <text evidence="1">Belongs to the CpoB family.</text>
</comment>
<keyword evidence="1" id="KW-0574">Periplasm</keyword>
<dbReference type="SUPFAM" id="SSF48452">
    <property type="entry name" value="TPR-like"/>
    <property type="match status" value="1"/>
</dbReference>
<dbReference type="Pfam" id="PF13174">
    <property type="entry name" value="TPR_6"/>
    <property type="match status" value="2"/>
</dbReference>
<reference evidence="3 4" key="1">
    <citation type="submission" date="2017-04" db="EMBL/GenBank/DDBJ databases">
        <authorList>
            <person name="Afonso C.L."/>
            <person name="Miller P.J."/>
            <person name="Scott M.A."/>
            <person name="Spackman E."/>
            <person name="Goraichik I."/>
            <person name="Dimitrov K.M."/>
            <person name="Suarez D.L."/>
            <person name="Swayne D.E."/>
        </authorList>
    </citation>
    <scope>NUCLEOTIDE SEQUENCE [LARGE SCALE GENOMIC DNA]</scope>
    <source>
        <strain evidence="3 4">B5P</strain>
    </source>
</reference>
<dbReference type="OrthoDB" id="7185608at2"/>
<dbReference type="AlphaFoldDB" id="A0A1X7PWT2"/>
<proteinExistence type="inferred from homology"/>
<feature type="coiled-coil region" evidence="1">
    <location>
        <begin position="73"/>
        <end position="107"/>
    </location>
</feature>
<dbReference type="InterPro" id="IPR011990">
    <property type="entry name" value="TPR-like_helical_dom_sf"/>
</dbReference>
<dbReference type="GO" id="GO:0030288">
    <property type="term" value="C:outer membrane-bounded periplasmic space"/>
    <property type="evidence" value="ECO:0007669"/>
    <property type="project" value="UniProtKB-UniRule"/>
</dbReference>
<evidence type="ECO:0000256" key="1">
    <source>
        <dbReference type="HAMAP-Rule" id="MF_02066"/>
    </source>
</evidence>
<gene>
    <name evidence="1" type="primary">cpoB</name>
    <name evidence="3" type="ORF">SAMN02982922_5405</name>
</gene>
<feature type="region of interest" description="Disordered" evidence="2">
    <location>
        <begin position="117"/>
        <end position="174"/>
    </location>
</feature>
<keyword evidence="4" id="KW-1185">Reference proteome</keyword>
<evidence type="ECO:0000313" key="4">
    <source>
        <dbReference type="Proteomes" id="UP000193083"/>
    </source>
</evidence>
<keyword evidence="1" id="KW-0732">Signal</keyword>
<dbReference type="InterPro" id="IPR034706">
    <property type="entry name" value="CpoB"/>
</dbReference>
<dbReference type="NCBIfam" id="TIGR02795">
    <property type="entry name" value="tol_pal_ybgF"/>
    <property type="match status" value="1"/>
</dbReference>
<dbReference type="GO" id="GO:0043093">
    <property type="term" value="P:FtsZ-dependent cytokinesis"/>
    <property type="evidence" value="ECO:0007669"/>
    <property type="project" value="UniProtKB-UniRule"/>
</dbReference>
<accession>A0A1X7PWT2</accession>
<dbReference type="InterPro" id="IPR014162">
    <property type="entry name" value="CpoB_C"/>
</dbReference>
<keyword evidence="1" id="KW-0175">Coiled coil</keyword>
<sequence precursor="true">MRLLSLVLGALALPLAAMTPADAADDDAAATEIVDDSPFDVFPAAVSGFLPLRSSETPAEPVYQLAQASDPRVVGLEEQIRQLNGRVEEMNFQILQMQEQMRKMQEDVDFRLQELEQKKSDAGSTAPSTEPRRNVAEVTEGALPPPSAPSPSIAQAPAAGPGAPEKPLGSIVFDKDGNVVGGTLDPDAVNEAQADTDGATVAAVSPSSSDPQELYRNSYEAILSGDYGTAEAGFRQHIEKFPSDAQTADARYWLGESLLGQQRYRDAAEVFVDANRSYPNARKSPDMLLKLGVSLSALNQRDVACATFTKINQRYPNSSSSFKERVKQERALAGC</sequence>
<feature type="compositionally biased region" description="Low complexity" evidence="2">
    <location>
        <begin position="150"/>
        <end position="163"/>
    </location>
</feature>
<dbReference type="RefSeq" id="WP_085466991.1">
    <property type="nucleotide sequence ID" value="NZ_FXBL01000004.1"/>
</dbReference>
<feature type="signal peptide" evidence="1">
    <location>
        <begin position="1"/>
        <end position="23"/>
    </location>
</feature>
<keyword evidence="1" id="KW-0132">Cell division</keyword>
<dbReference type="Gene3D" id="1.25.40.10">
    <property type="entry name" value="Tetratricopeptide repeat domain"/>
    <property type="match status" value="1"/>
</dbReference>
<evidence type="ECO:0000256" key="2">
    <source>
        <dbReference type="SAM" id="MobiDB-lite"/>
    </source>
</evidence>
<dbReference type="Gene3D" id="1.20.5.110">
    <property type="match status" value="1"/>
</dbReference>
<dbReference type="InterPro" id="IPR019734">
    <property type="entry name" value="TPR_rpt"/>
</dbReference>
<evidence type="ECO:0000313" key="3">
    <source>
        <dbReference type="EMBL" id="SMH55870.1"/>
    </source>
</evidence>
<comment type="subcellular location">
    <subcellularLocation>
        <location evidence="1">Periplasm</location>
    </subcellularLocation>
</comment>
<comment type="function">
    <text evidence="1">Mediates coordination of peptidoglycan synthesis and outer membrane constriction during cell division.</text>
</comment>
<dbReference type="HAMAP" id="MF_02066">
    <property type="entry name" value="CpoB"/>
    <property type="match status" value="1"/>
</dbReference>
<keyword evidence="1" id="KW-0131">Cell cycle</keyword>